<name>A0A2P5FUS5_TREOI</name>
<feature type="region of interest" description="Disordered" evidence="1">
    <location>
        <begin position="78"/>
        <end position="104"/>
    </location>
</feature>
<reference evidence="3" key="1">
    <citation type="submission" date="2016-06" db="EMBL/GenBank/DDBJ databases">
        <title>Parallel loss of symbiosis genes in relatives of nitrogen-fixing non-legume Parasponia.</title>
        <authorList>
            <person name="Van Velzen R."/>
            <person name="Holmer R."/>
            <person name="Bu F."/>
            <person name="Rutten L."/>
            <person name="Van Zeijl A."/>
            <person name="Liu W."/>
            <person name="Santuari L."/>
            <person name="Cao Q."/>
            <person name="Sharma T."/>
            <person name="Shen D."/>
            <person name="Roswanjaya Y."/>
            <person name="Wardhani T."/>
            <person name="Kalhor M.S."/>
            <person name="Jansen J."/>
            <person name="Van den Hoogen J."/>
            <person name="Gungor B."/>
            <person name="Hartog M."/>
            <person name="Hontelez J."/>
            <person name="Verver J."/>
            <person name="Yang W.-C."/>
            <person name="Schijlen E."/>
            <person name="Repin R."/>
            <person name="Schilthuizen M."/>
            <person name="Schranz E."/>
            <person name="Heidstra R."/>
            <person name="Miyata K."/>
            <person name="Fedorova E."/>
            <person name="Kohlen W."/>
            <person name="Bisseling T."/>
            <person name="Smit S."/>
            <person name="Geurts R."/>
        </authorList>
    </citation>
    <scope>NUCLEOTIDE SEQUENCE [LARGE SCALE GENOMIC DNA]</scope>
    <source>
        <strain evidence="3">cv. RG33-2</strain>
    </source>
</reference>
<keyword evidence="3" id="KW-1185">Reference proteome</keyword>
<dbReference type="AlphaFoldDB" id="A0A2P5FUS5"/>
<dbReference type="EMBL" id="JXTC01000008">
    <property type="protein sequence ID" value="POO01507.1"/>
    <property type="molecule type" value="Genomic_DNA"/>
</dbReference>
<feature type="compositionally biased region" description="Polar residues" evidence="1">
    <location>
        <begin position="80"/>
        <end position="104"/>
    </location>
</feature>
<evidence type="ECO:0000313" key="3">
    <source>
        <dbReference type="Proteomes" id="UP000237000"/>
    </source>
</evidence>
<sequence>MAWCSHCLVESETQLSNEFVCCSRCGKVLDVALALPNFYVRSSKRSKRKKKKTTRGLTNSAINKLESYLQLRAMKKIKKSSQNSEKTISSSDIVASEESTASNQPIYDDDQVQYNFVMEQSMAVKYDEQL</sequence>
<proteinExistence type="predicted"/>
<dbReference type="OrthoDB" id="10400390at2759"/>
<evidence type="ECO:0000313" key="2">
    <source>
        <dbReference type="EMBL" id="POO01507.1"/>
    </source>
</evidence>
<dbReference type="Proteomes" id="UP000237000">
    <property type="component" value="Unassembled WGS sequence"/>
</dbReference>
<organism evidence="2 3">
    <name type="scientific">Trema orientale</name>
    <name type="common">Charcoal tree</name>
    <name type="synonym">Celtis orientalis</name>
    <dbReference type="NCBI Taxonomy" id="63057"/>
    <lineage>
        <taxon>Eukaryota</taxon>
        <taxon>Viridiplantae</taxon>
        <taxon>Streptophyta</taxon>
        <taxon>Embryophyta</taxon>
        <taxon>Tracheophyta</taxon>
        <taxon>Spermatophyta</taxon>
        <taxon>Magnoliopsida</taxon>
        <taxon>eudicotyledons</taxon>
        <taxon>Gunneridae</taxon>
        <taxon>Pentapetalae</taxon>
        <taxon>rosids</taxon>
        <taxon>fabids</taxon>
        <taxon>Rosales</taxon>
        <taxon>Cannabaceae</taxon>
        <taxon>Trema</taxon>
    </lineage>
</organism>
<protein>
    <submittedName>
        <fullName evidence="2">Uncharacterized protein</fullName>
    </submittedName>
</protein>
<comment type="caution">
    <text evidence="2">The sequence shown here is derived from an EMBL/GenBank/DDBJ whole genome shotgun (WGS) entry which is preliminary data.</text>
</comment>
<gene>
    <name evidence="2" type="ORF">TorRG33x02_028140</name>
</gene>
<evidence type="ECO:0000256" key="1">
    <source>
        <dbReference type="SAM" id="MobiDB-lite"/>
    </source>
</evidence>
<dbReference type="InParanoid" id="A0A2P5FUS5"/>
<accession>A0A2P5FUS5</accession>